<sequence length="107" mass="12324">METPWDPELHPEPLHKIHAKHLACLYASQMHMLLFGNNQSSRLYRYSPSSMTKSSNKGQSVGEKYSDPRQDTGLWVPARRHPRSPLRSTPGLVPETAPFPREKENFR</sequence>
<dbReference type="EMBL" id="QGKW02000007">
    <property type="protein sequence ID" value="KAF2619195.1"/>
    <property type="molecule type" value="Genomic_DNA"/>
</dbReference>
<proteinExistence type="predicted"/>
<dbReference type="Proteomes" id="UP000712281">
    <property type="component" value="Unassembled WGS sequence"/>
</dbReference>
<feature type="region of interest" description="Disordered" evidence="1">
    <location>
        <begin position="44"/>
        <end position="107"/>
    </location>
</feature>
<comment type="caution">
    <text evidence="2">The sequence shown here is derived from an EMBL/GenBank/DDBJ whole genome shotgun (WGS) entry which is preliminary data.</text>
</comment>
<name>A0A8S9MH08_BRACR</name>
<protein>
    <submittedName>
        <fullName evidence="2">Uncharacterized protein</fullName>
    </submittedName>
</protein>
<dbReference type="AlphaFoldDB" id="A0A8S9MH08"/>
<reference evidence="2" key="1">
    <citation type="submission" date="2019-12" db="EMBL/GenBank/DDBJ databases">
        <title>Genome sequencing and annotation of Brassica cretica.</title>
        <authorList>
            <person name="Studholme D.J."/>
            <person name="Sarris P.F."/>
        </authorList>
    </citation>
    <scope>NUCLEOTIDE SEQUENCE</scope>
    <source>
        <strain evidence="2">PFS-001/15</strain>
        <tissue evidence="2">Leaf</tissue>
    </source>
</reference>
<feature type="compositionally biased region" description="Polar residues" evidence="1">
    <location>
        <begin position="44"/>
        <end position="59"/>
    </location>
</feature>
<evidence type="ECO:0000313" key="3">
    <source>
        <dbReference type="Proteomes" id="UP000712281"/>
    </source>
</evidence>
<gene>
    <name evidence="2" type="ORF">F2Q68_00039206</name>
</gene>
<organism evidence="2 3">
    <name type="scientific">Brassica cretica</name>
    <name type="common">Mustard</name>
    <dbReference type="NCBI Taxonomy" id="69181"/>
    <lineage>
        <taxon>Eukaryota</taxon>
        <taxon>Viridiplantae</taxon>
        <taxon>Streptophyta</taxon>
        <taxon>Embryophyta</taxon>
        <taxon>Tracheophyta</taxon>
        <taxon>Spermatophyta</taxon>
        <taxon>Magnoliopsida</taxon>
        <taxon>eudicotyledons</taxon>
        <taxon>Gunneridae</taxon>
        <taxon>Pentapetalae</taxon>
        <taxon>rosids</taxon>
        <taxon>malvids</taxon>
        <taxon>Brassicales</taxon>
        <taxon>Brassicaceae</taxon>
        <taxon>Brassiceae</taxon>
        <taxon>Brassica</taxon>
    </lineage>
</organism>
<evidence type="ECO:0000313" key="2">
    <source>
        <dbReference type="EMBL" id="KAF2619195.1"/>
    </source>
</evidence>
<accession>A0A8S9MH08</accession>
<evidence type="ECO:0000256" key="1">
    <source>
        <dbReference type="SAM" id="MobiDB-lite"/>
    </source>
</evidence>